<dbReference type="PANTHER" id="PTHR11410">
    <property type="entry name" value="ATP SYNTHASE SUBUNIT A"/>
    <property type="match status" value="1"/>
</dbReference>
<sequence length="291" mass="32104">MPCARTRSRPRHADHDDRELLLSTIATITQFAASGEDGGFHPPSISEFFPTAIFFEDTIFEFNRIMLVRVVAAVVLIWLFVLAARRAKLVPGRGQNIAEMALDFVRVQIADEILGHNARKYLPMLTTIFFAILAFNITGVIPFLNIAGTSLFGLPVLLALWVYVVYLGSGMKKFGLVGFLKVSLFPAGVPWFLYVLITPIEILQVFVFRPVTLALRLTANMIAGHLLLVLCFSATNFFFVEATGALKAMGVVSLAAGFGFTLFEMLVAGLQAYVFTLLAAVYISMSIEEEH</sequence>
<keyword evidence="6 11" id="KW-0375">Hydrogen ion transport</keyword>
<evidence type="ECO:0000256" key="2">
    <source>
        <dbReference type="ARBA" id="ARBA00006810"/>
    </source>
</evidence>
<dbReference type="NCBIfam" id="TIGR01131">
    <property type="entry name" value="ATP_synt_6_or_A"/>
    <property type="match status" value="1"/>
</dbReference>
<keyword evidence="5 11" id="KW-0812">Transmembrane</keyword>
<comment type="similarity">
    <text evidence="2 11 12">Belongs to the ATPase A chain family.</text>
</comment>
<dbReference type="RefSeq" id="WP_093185728.1">
    <property type="nucleotide sequence ID" value="NZ_FMYH01000008.1"/>
</dbReference>
<dbReference type="InterPro" id="IPR045083">
    <property type="entry name" value="ATP_synth_F0_asu_bact/mt"/>
</dbReference>
<dbReference type="Proteomes" id="UP000199039">
    <property type="component" value="Unassembled WGS sequence"/>
</dbReference>
<dbReference type="PROSITE" id="PS00449">
    <property type="entry name" value="ATPASE_A"/>
    <property type="match status" value="1"/>
</dbReference>
<dbReference type="CDD" id="cd00310">
    <property type="entry name" value="ATP-synt_Fo_a_6"/>
    <property type="match status" value="1"/>
</dbReference>
<name>A0A1G6VLI7_9MICO</name>
<feature type="transmembrane region" description="Helical" evidence="11">
    <location>
        <begin position="65"/>
        <end position="84"/>
    </location>
</feature>
<dbReference type="HAMAP" id="MF_01393">
    <property type="entry name" value="ATP_synth_a_bact"/>
    <property type="match status" value="1"/>
</dbReference>
<dbReference type="EMBL" id="FMYH01000008">
    <property type="protein sequence ID" value="SDD54418.1"/>
    <property type="molecule type" value="Genomic_DNA"/>
</dbReference>
<dbReference type="PRINTS" id="PR00123">
    <property type="entry name" value="ATPASEA"/>
</dbReference>
<comment type="subcellular location">
    <subcellularLocation>
        <location evidence="11 12">Cell membrane</location>
        <topology evidence="11 12">Multi-pass membrane protein</topology>
    </subcellularLocation>
    <subcellularLocation>
        <location evidence="1">Membrane</location>
        <topology evidence="1">Multi-pass membrane protein</topology>
    </subcellularLocation>
</comment>
<dbReference type="GO" id="GO:0046933">
    <property type="term" value="F:proton-transporting ATP synthase activity, rotational mechanism"/>
    <property type="evidence" value="ECO:0007669"/>
    <property type="project" value="UniProtKB-UniRule"/>
</dbReference>
<evidence type="ECO:0000256" key="10">
    <source>
        <dbReference type="ARBA" id="ARBA00023310"/>
    </source>
</evidence>
<keyword evidence="7 11" id="KW-1133">Transmembrane helix</keyword>
<dbReference type="GO" id="GO:0045259">
    <property type="term" value="C:proton-transporting ATP synthase complex"/>
    <property type="evidence" value="ECO:0007669"/>
    <property type="project" value="UniProtKB-KW"/>
</dbReference>
<evidence type="ECO:0000256" key="11">
    <source>
        <dbReference type="HAMAP-Rule" id="MF_01393"/>
    </source>
</evidence>
<dbReference type="InterPro" id="IPR023011">
    <property type="entry name" value="ATP_synth_F0_asu_AS"/>
</dbReference>
<evidence type="ECO:0000256" key="9">
    <source>
        <dbReference type="ARBA" id="ARBA00023136"/>
    </source>
</evidence>
<evidence type="ECO:0000256" key="1">
    <source>
        <dbReference type="ARBA" id="ARBA00004141"/>
    </source>
</evidence>
<proteinExistence type="inferred from homology"/>
<keyword evidence="10 11" id="KW-0066">ATP synthesis</keyword>
<evidence type="ECO:0000256" key="8">
    <source>
        <dbReference type="ARBA" id="ARBA00023065"/>
    </source>
</evidence>
<dbReference type="OrthoDB" id="9809130at2"/>
<keyword evidence="4 11" id="KW-0138">CF(0)</keyword>
<feature type="transmembrane region" description="Helical" evidence="11">
    <location>
        <begin position="174"/>
        <end position="197"/>
    </location>
</feature>
<gene>
    <name evidence="11" type="primary">atpB</name>
    <name evidence="13" type="ORF">SAMN05216410_3473</name>
</gene>
<dbReference type="Pfam" id="PF00119">
    <property type="entry name" value="ATP-synt_A"/>
    <property type="match status" value="1"/>
</dbReference>
<evidence type="ECO:0000256" key="5">
    <source>
        <dbReference type="ARBA" id="ARBA00022692"/>
    </source>
</evidence>
<dbReference type="PANTHER" id="PTHR11410:SF0">
    <property type="entry name" value="ATP SYNTHASE SUBUNIT A"/>
    <property type="match status" value="1"/>
</dbReference>
<feature type="transmembrane region" description="Helical" evidence="11">
    <location>
        <begin position="121"/>
        <end position="144"/>
    </location>
</feature>
<comment type="function">
    <text evidence="11 12">Key component of the proton channel; it plays a direct role in the translocation of protons across the membrane.</text>
</comment>
<evidence type="ECO:0000256" key="4">
    <source>
        <dbReference type="ARBA" id="ARBA00022547"/>
    </source>
</evidence>
<keyword evidence="8 11" id="KW-0406">Ion transport</keyword>
<feature type="transmembrane region" description="Helical" evidence="11">
    <location>
        <begin position="150"/>
        <end position="167"/>
    </location>
</feature>
<dbReference type="AlphaFoldDB" id="A0A1G6VLI7"/>
<accession>A0A1G6VLI7</accession>
<evidence type="ECO:0000256" key="7">
    <source>
        <dbReference type="ARBA" id="ARBA00022989"/>
    </source>
</evidence>
<keyword evidence="14" id="KW-1185">Reference proteome</keyword>
<evidence type="ECO:0000256" key="3">
    <source>
        <dbReference type="ARBA" id="ARBA00022448"/>
    </source>
</evidence>
<organism evidence="13 14">
    <name type="scientific">Sanguibacter gelidistatuariae</name>
    <dbReference type="NCBI Taxonomy" id="1814289"/>
    <lineage>
        <taxon>Bacteria</taxon>
        <taxon>Bacillati</taxon>
        <taxon>Actinomycetota</taxon>
        <taxon>Actinomycetes</taxon>
        <taxon>Micrococcales</taxon>
        <taxon>Sanguibacteraceae</taxon>
        <taxon>Sanguibacter</taxon>
    </lineage>
</organism>
<dbReference type="InterPro" id="IPR000568">
    <property type="entry name" value="ATP_synth_F0_asu"/>
</dbReference>
<reference evidence="13 14" key="1">
    <citation type="submission" date="2016-09" db="EMBL/GenBank/DDBJ databases">
        <authorList>
            <person name="Capua I."/>
            <person name="De Benedictis P."/>
            <person name="Joannis T."/>
            <person name="Lombin L.H."/>
            <person name="Cattoli G."/>
        </authorList>
    </citation>
    <scope>NUCLEOTIDE SEQUENCE [LARGE SCALE GENOMIC DNA]</scope>
    <source>
        <strain evidence="13 14">ISLP-3</strain>
    </source>
</reference>
<keyword evidence="11" id="KW-1003">Cell membrane</keyword>
<dbReference type="GO" id="GO:0005886">
    <property type="term" value="C:plasma membrane"/>
    <property type="evidence" value="ECO:0007669"/>
    <property type="project" value="UniProtKB-SubCell"/>
</dbReference>
<keyword evidence="3 11" id="KW-0813">Transport</keyword>
<evidence type="ECO:0000256" key="6">
    <source>
        <dbReference type="ARBA" id="ARBA00022781"/>
    </source>
</evidence>
<dbReference type="SUPFAM" id="SSF81336">
    <property type="entry name" value="F1F0 ATP synthase subunit A"/>
    <property type="match status" value="1"/>
</dbReference>
<evidence type="ECO:0000313" key="13">
    <source>
        <dbReference type="EMBL" id="SDD54418.1"/>
    </source>
</evidence>
<feature type="transmembrane region" description="Helical" evidence="11">
    <location>
        <begin position="217"/>
        <end position="239"/>
    </location>
</feature>
<protein>
    <recommendedName>
        <fullName evidence="11 12">ATP synthase subunit a</fullName>
    </recommendedName>
    <alternativeName>
        <fullName evidence="11">ATP synthase F0 sector subunit a</fullName>
    </alternativeName>
    <alternativeName>
        <fullName evidence="11">F-ATPase subunit 6</fullName>
    </alternativeName>
</protein>
<evidence type="ECO:0000256" key="12">
    <source>
        <dbReference type="RuleBase" id="RU000483"/>
    </source>
</evidence>
<evidence type="ECO:0000313" key="14">
    <source>
        <dbReference type="Proteomes" id="UP000199039"/>
    </source>
</evidence>
<feature type="transmembrane region" description="Helical" evidence="11">
    <location>
        <begin position="251"/>
        <end position="283"/>
    </location>
</feature>
<dbReference type="STRING" id="1814289.SAMN05216410_3473"/>
<dbReference type="Gene3D" id="1.20.120.220">
    <property type="entry name" value="ATP synthase, F0 complex, subunit A"/>
    <property type="match status" value="1"/>
</dbReference>
<keyword evidence="9 11" id="KW-0472">Membrane</keyword>
<dbReference type="InterPro" id="IPR035908">
    <property type="entry name" value="F0_ATP_A_sf"/>
</dbReference>